<evidence type="ECO:0000313" key="6">
    <source>
        <dbReference type="Proteomes" id="UP000519004"/>
    </source>
</evidence>
<keyword evidence="1 3" id="KW-0597">Phosphoprotein</keyword>
<keyword evidence="5" id="KW-0238">DNA-binding</keyword>
<dbReference type="RefSeq" id="WP_183946954.1">
    <property type="nucleotide sequence ID" value="NZ_JACHHX010000001.1"/>
</dbReference>
<name>A0A7W7V709_9GAMM</name>
<dbReference type="InterPro" id="IPR001789">
    <property type="entry name" value="Sig_transdc_resp-reg_receiver"/>
</dbReference>
<dbReference type="AlphaFoldDB" id="A0A7W7V709"/>
<organism evidence="5 6">
    <name type="scientific">Rehaibacterium terrae</name>
    <dbReference type="NCBI Taxonomy" id="1341696"/>
    <lineage>
        <taxon>Bacteria</taxon>
        <taxon>Pseudomonadati</taxon>
        <taxon>Pseudomonadota</taxon>
        <taxon>Gammaproteobacteria</taxon>
        <taxon>Lysobacterales</taxon>
        <taxon>Lysobacteraceae</taxon>
        <taxon>Rehaibacterium</taxon>
    </lineage>
</organism>
<dbReference type="Pfam" id="PF00072">
    <property type="entry name" value="Response_reg"/>
    <property type="match status" value="1"/>
</dbReference>
<dbReference type="SMART" id="SM00448">
    <property type="entry name" value="REC"/>
    <property type="match status" value="1"/>
</dbReference>
<proteinExistence type="predicted"/>
<dbReference type="PANTHER" id="PTHR44591:SF21">
    <property type="entry name" value="TWO-COMPONENT RESPONSE REGULATOR"/>
    <property type="match status" value="1"/>
</dbReference>
<dbReference type="SUPFAM" id="SSF47226">
    <property type="entry name" value="Histidine-containing phosphotransfer domain, HPT domain"/>
    <property type="match status" value="1"/>
</dbReference>
<feature type="domain" description="Response regulatory" evidence="4">
    <location>
        <begin position="6"/>
        <end position="125"/>
    </location>
</feature>
<dbReference type="GO" id="GO:0000160">
    <property type="term" value="P:phosphorelay signal transduction system"/>
    <property type="evidence" value="ECO:0007669"/>
    <property type="project" value="UniProtKB-KW"/>
</dbReference>
<dbReference type="InterPro" id="IPR011006">
    <property type="entry name" value="CheY-like_superfamily"/>
</dbReference>
<dbReference type="InterPro" id="IPR008207">
    <property type="entry name" value="Sig_transdc_His_kin_Hpt_dom"/>
</dbReference>
<dbReference type="EMBL" id="JACHHX010000001">
    <property type="protein sequence ID" value="MBB5014366.1"/>
    <property type="molecule type" value="Genomic_DNA"/>
</dbReference>
<evidence type="ECO:0000256" key="3">
    <source>
        <dbReference type="PROSITE-ProRule" id="PRU00169"/>
    </source>
</evidence>
<evidence type="ECO:0000259" key="4">
    <source>
        <dbReference type="PROSITE" id="PS50110"/>
    </source>
</evidence>
<dbReference type="GO" id="GO:0004672">
    <property type="term" value="F:protein kinase activity"/>
    <property type="evidence" value="ECO:0007669"/>
    <property type="project" value="UniProtKB-ARBA"/>
</dbReference>
<dbReference type="Proteomes" id="UP000519004">
    <property type="component" value="Unassembled WGS sequence"/>
</dbReference>
<accession>A0A7W7V709</accession>
<keyword evidence="2" id="KW-0902">Two-component regulatory system</keyword>
<evidence type="ECO:0000256" key="2">
    <source>
        <dbReference type="ARBA" id="ARBA00023012"/>
    </source>
</evidence>
<evidence type="ECO:0000313" key="5">
    <source>
        <dbReference type="EMBL" id="MBB5014366.1"/>
    </source>
</evidence>
<keyword evidence="6" id="KW-1185">Reference proteome</keyword>
<dbReference type="CDD" id="cd00156">
    <property type="entry name" value="REC"/>
    <property type="match status" value="1"/>
</dbReference>
<dbReference type="InterPro" id="IPR036641">
    <property type="entry name" value="HPT_dom_sf"/>
</dbReference>
<dbReference type="GO" id="GO:0003677">
    <property type="term" value="F:DNA binding"/>
    <property type="evidence" value="ECO:0007669"/>
    <property type="project" value="UniProtKB-KW"/>
</dbReference>
<dbReference type="InterPro" id="IPR050595">
    <property type="entry name" value="Bact_response_regulator"/>
</dbReference>
<dbReference type="SUPFAM" id="SSF52172">
    <property type="entry name" value="CheY-like"/>
    <property type="match status" value="1"/>
</dbReference>
<reference evidence="5 6" key="1">
    <citation type="submission" date="2020-08" db="EMBL/GenBank/DDBJ databases">
        <title>Genomic Encyclopedia of Type Strains, Phase IV (KMG-IV): sequencing the most valuable type-strain genomes for metagenomic binning, comparative biology and taxonomic classification.</title>
        <authorList>
            <person name="Goeker M."/>
        </authorList>
    </citation>
    <scope>NUCLEOTIDE SEQUENCE [LARGE SCALE GENOMIC DNA]</scope>
    <source>
        <strain evidence="5 6">DSM 25897</strain>
    </source>
</reference>
<dbReference type="Gene3D" id="1.20.120.160">
    <property type="entry name" value="HPT domain"/>
    <property type="match status" value="1"/>
</dbReference>
<comment type="caution">
    <text evidence="5">The sequence shown here is derived from an EMBL/GenBank/DDBJ whole genome shotgun (WGS) entry which is preliminary data.</text>
</comment>
<dbReference type="PANTHER" id="PTHR44591">
    <property type="entry name" value="STRESS RESPONSE REGULATOR PROTEIN 1"/>
    <property type="match status" value="1"/>
</dbReference>
<sequence>MNTALRLLLVEDDPVSGAFLTAALEALPAIVDLATDAAQARRLARVQIHALWLIDANLPDGSGERLLADLRAGLHADAPSVPSALALTADPFPERHASLRAAGFAKVLTKPLDGETLRTAVLAQLAGDTSAPPRPDGGPWDEARALAAAGGRIETVLALRQLFLTELPRQRSAIRQALAAGDATTAQATLHQLKAACAFVGATRLLDAVRALHATPADDVARAAFERECDALI</sequence>
<dbReference type="Pfam" id="PF01627">
    <property type="entry name" value="Hpt"/>
    <property type="match status" value="1"/>
</dbReference>
<gene>
    <name evidence="5" type="ORF">HNQ58_000237</name>
</gene>
<feature type="modified residue" description="4-aspartylphosphate" evidence="3">
    <location>
        <position position="55"/>
    </location>
</feature>
<dbReference type="PROSITE" id="PS50110">
    <property type="entry name" value="RESPONSE_REGULATORY"/>
    <property type="match status" value="1"/>
</dbReference>
<protein>
    <submittedName>
        <fullName evidence="5">DNA-binding response OmpR family regulator</fullName>
    </submittedName>
</protein>
<dbReference type="Gene3D" id="3.40.50.2300">
    <property type="match status" value="1"/>
</dbReference>
<evidence type="ECO:0000256" key="1">
    <source>
        <dbReference type="ARBA" id="ARBA00022553"/>
    </source>
</evidence>